<comment type="subcellular location">
    <subcellularLocation>
        <location evidence="1">Cell membrane</location>
        <topology evidence="1">Multi-pass membrane protein</topology>
    </subcellularLocation>
</comment>
<evidence type="ECO:0000256" key="3">
    <source>
        <dbReference type="ARBA" id="ARBA00022475"/>
    </source>
</evidence>
<feature type="transmembrane region" description="Helical" evidence="7">
    <location>
        <begin position="386"/>
        <end position="407"/>
    </location>
</feature>
<keyword evidence="3" id="KW-1003">Cell membrane</keyword>
<accession>A0A4Q0PHX3</accession>
<keyword evidence="5 7" id="KW-1133">Transmembrane helix</keyword>
<evidence type="ECO:0000256" key="7">
    <source>
        <dbReference type="SAM" id="Phobius"/>
    </source>
</evidence>
<feature type="domain" description="CstA N-terminal" evidence="8">
    <location>
        <begin position="288"/>
        <end position="426"/>
    </location>
</feature>
<dbReference type="InterPro" id="IPR051605">
    <property type="entry name" value="CstA"/>
</dbReference>
<dbReference type="InterPro" id="IPR003706">
    <property type="entry name" value="CstA_N"/>
</dbReference>
<dbReference type="EMBL" id="QOVK01000001">
    <property type="protein sequence ID" value="RXG26555.1"/>
    <property type="molecule type" value="Genomic_DNA"/>
</dbReference>
<dbReference type="OrthoDB" id="9761224at2"/>
<dbReference type="PANTHER" id="PTHR30252:SF4">
    <property type="entry name" value="CARBON STARVATION"/>
    <property type="match status" value="1"/>
</dbReference>
<sequence length="476" mass="51802">MFTFIASILLLILGYFTYGKFVEKVFGVRDIEENTPSHTENDGVDFIPLKKQKNAFIQLLNIAGVGPIFGPILGALYGPAAFLWIVLGCIFAGGVHDYLTGMISVRNKGLQLPALAAKYIGKPFSHLVNLFALILLLLVGTVFVVAPSEMISELLGGSQQTLLIITGVIFLYYTVATILPIDKIIGRIYPFLGAMLLFSALAIGIGIFFSSNPIPEINFENLHPDAIPFYPVIFLTISCGALSGFHATQTPIISRTLNNEKDGRYVFYGMMIAEGIIAMVWAAAAMTITDQQEMAQLLEVGGPGLVVNRLATIILGSVGGTVAVIGIIVLPITSGDTSFRAARMIIAEYINLPQKKIKNRFVIAIPIFAVSFLLLTIVDFEMLWRYFSWANQVTAAIALWTGTAYLYQKGNYYWIALVPAVFITSVVGSYIFYDSDLGFGLGLTLSKWIGIGFSASCALLILFGSGLKKAMNFNSK</sequence>
<comment type="caution">
    <text evidence="9">The sequence shown here is derived from an EMBL/GenBank/DDBJ whole genome shotgun (WGS) entry which is preliminary data.</text>
</comment>
<keyword evidence="10" id="KW-1185">Reference proteome</keyword>
<keyword evidence="4 7" id="KW-0812">Transmembrane</keyword>
<proteinExistence type="inferred from homology"/>
<evidence type="ECO:0000313" key="9">
    <source>
        <dbReference type="EMBL" id="RXG26555.1"/>
    </source>
</evidence>
<dbReference type="Proteomes" id="UP000289859">
    <property type="component" value="Unassembled WGS sequence"/>
</dbReference>
<evidence type="ECO:0000259" key="8">
    <source>
        <dbReference type="Pfam" id="PF02554"/>
    </source>
</evidence>
<organism evidence="9 10">
    <name type="scientific">Leeuwenhoekiella polynyae</name>
    <dbReference type="NCBI Taxonomy" id="1550906"/>
    <lineage>
        <taxon>Bacteria</taxon>
        <taxon>Pseudomonadati</taxon>
        <taxon>Bacteroidota</taxon>
        <taxon>Flavobacteriia</taxon>
        <taxon>Flavobacteriales</taxon>
        <taxon>Flavobacteriaceae</taxon>
        <taxon>Leeuwenhoekiella</taxon>
    </lineage>
</organism>
<comment type="similarity">
    <text evidence="2">Belongs to the peptide transporter carbon starvation (CstA) (TC 2.A.114) family.</text>
</comment>
<feature type="transmembrane region" description="Helical" evidence="7">
    <location>
        <begin position="309"/>
        <end position="333"/>
    </location>
</feature>
<evidence type="ECO:0000313" key="10">
    <source>
        <dbReference type="Proteomes" id="UP000289859"/>
    </source>
</evidence>
<feature type="transmembrane region" description="Helical" evidence="7">
    <location>
        <begin position="445"/>
        <end position="467"/>
    </location>
</feature>
<feature type="transmembrane region" description="Helical" evidence="7">
    <location>
        <begin position="229"/>
        <end position="253"/>
    </location>
</feature>
<feature type="domain" description="CstA N-terminal" evidence="8">
    <location>
        <begin position="3"/>
        <end position="153"/>
    </location>
</feature>
<feature type="transmembrane region" description="Helical" evidence="7">
    <location>
        <begin position="414"/>
        <end position="433"/>
    </location>
</feature>
<feature type="transmembrane region" description="Helical" evidence="7">
    <location>
        <begin position="265"/>
        <end position="289"/>
    </location>
</feature>
<evidence type="ECO:0000256" key="5">
    <source>
        <dbReference type="ARBA" id="ARBA00022989"/>
    </source>
</evidence>
<evidence type="ECO:0000256" key="2">
    <source>
        <dbReference type="ARBA" id="ARBA00007755"/>
    </source>
</evidence>
<feature type="transmembrane region" description="Helical" evidence="7">
    <location>
        <begin position="188"/>
        <end position="209"/>
    </location>
</feature>
<keyword evidence="6 7" id="KW-0472">Membrane</keyword>
<protein>
    <submittedName>
        <fullName evidence="9">Carbon starvation protein CstA</fullName>
    </submittedName>
</protein>
<name>A0A4Q0PHX3_9FLAO</name>
<feature type="transmembrane region" description="Helical" evidence="7">
    <location>
        <begin position="81"/>
        <end position="105"/>
    </location>
</feature>
<feature type="transmembrane region" description="Helical" evidence="7">
    <location>
        <begin position="126"/>
        <end position="146"/>
    </location>
</feature>
<evidence type="ECO:0000256" key="1">
    <source>
        <dbReference type="ARBA" id="ARBA00004651"/>
    </source>
</evidence>
<evidence type="ECO:0000256" key="4">
    <source>
        <dbReference type="ARBA" id="ARBA00022692"/>
    </source>
</evidence>
<gene>
    <name evidence="9" type="ORF">DSM02_552</name>
</gene>
<dbReference type="AlphaFoldDB" id="A0A4Q0PHX3"/>
<dbReference type="Pfam" id="PF02554">
    <property type="entry name" value="CstA"/>
    <property type="match status" value="2"/>
</dbReference>
<evidence type="ECO:0000256" key="6">
    <source>
        <dbReference type="ARBA" id="ARBA00023136"/>
    </source>
</evidence>
<dbReference type="GO" id="GO:0009267">
    <property type="term" value="P:cellular response to starvation"/>
    <property type="evidence" value="ECO:0007669"/>
    <property type="project" value="InterPro"/>
</dbReference>
<feature type="transmembrane region" description="Helical" evidence="7">
    <location>
        <begin position="361"/>
        <end position="380"/>
    </location>
</feature>
<reference evidence="9 10" key="1">
    <citation type="submission" date="2018-07" db="EMBL/GenBank/DDBJ databases">
        <title>Leeuwenhoekiella genomics.</title>
        <authorList>
            <person name="Tahon G."/>
            <person name="Willems A."/>
        </authorList>
    </citation>
    <scope>NUCLEOTIDE SEQUENCE [LARGE SCALE GENOMIC DNA]</scope>
    <source>
        <strain evidence="9 10">LMG 29608</strain>
    </source>
</reference>
<feature type="transmembrane region" description="Helical" evidence="7">
    <location>
        <begin position="161"/>
        <end position="181"/>
    </location>
</feature>
<dbReference type="RefSeq" id="WP_128764195.1">
    <property type="nucleotide sequence ID" value="NZ_JBHUOO010000005.1"/>
</dbReference>
<dbReference type="GO" id="GO:0005886">
    <property type="term" value="C:plasma membrane"/>
    <property type="evidence" value="ECO:0007669"/>
    <property type="project" value="UniProtKB-SubCell"/>
</dbReference>
<dbReference type="PANTHER" id="PTHR30252">
    <property type="entry name" value="INNER MEMBRANE PEPTIDE TRANSPORTER"/>
    <property type="match status" value="1"/>
</dbReference>